<dbReference type="InterPro" id="IPR029063">
    <property type="entry name" value="SAM-dependent_MTases_sf"/>
</dbReference>
<reference evidence="1" key="1">
    <citation type="journal article" date="2014" name="Front. Microbiol.">
        <title>High frequency of phylogenetically diverse reductive dehalogenase-homologous genes in deep subseafloor sedimentary metagenomes.</title>
        <authorList>
            <person name="Kawai M."/>
            <person name="Futagami T."/>
            <person name="Toyoda A."/>
            <person name="Takaki Y."/>
            <person name="Nishi S."/>
            <person name="Hori S."/>
            <person name="Arai W."/>
            <person name="Tsubouchi T."/>
            <person name="Morono Y."/>
            <person name="Uchiyama I."/>
            <person name="Ito T."/>
            <person name="Fujiyama A."/>
            <person name="Inagaki F."/>
            <person name="Takami H."/>
        </authorList>
    </citation>
    <scope>NUCLEOTIDE SEQUENCE</scope>
    <source>
        <strain evidence="1">Expedition CK06-06</strain>
    </source>
</reference>
<accession>X1FBA1</accession>
<comment type="caution">
    <text evidence="1">The sequence shown here is derived from an EMBL/GenBank/DDBJ whole genome shotgun (WGS) entry which is preliminary data.</text>
</comment>
<name>X1FBA1_9ZZZZ</name>
<proteinExistence type="predicted"/>
<protein>
    <recommendedName>
        <fullName evidence="2">Methyltransferase type 11 domain-containing protein</fullName>
    </recommendedName>
</protein>
<organism evidence="1">
    <name type="scientific">marine sediment metagenome</name>
    <dbReference type="NCBI Taxonomy" id="412755"/>
    <lineage>
        <taxon>unclassified sequences</taxon>
        <taxon>metagenomes</taxon>
        <taxon>ecological metagenomes</taxon>
    </lineage>
</organism>
<dbReference type="SUPFAM" id="SSF53335">
    <property type="entry name" value="S-adenosyl-L-methionine-dependent methyltransferases"/>
    <property type="match status" value="1"/>
</dbReference>
<dbReference type="Pfam" id="PF03269">
    <property type="entry name" value="DUF268"/>
    <property type="match status" value="1"/>
</dbReference>
<feature type="non-terminal residue" evidence="1">
    <location>
        <position position="1"/>
    </location>
</feature>
<evidence type="ECO:0000313" key="1">
    <source>
        <dbReference type="EMBL" id="GAH42242.1"/>
    </source>
</evidence>
<gene>
    <name evidence="1" type="ORF">S03H2_24845</name>
</gene>
<dbReference type="EMBL" id="BARU01013909">
    <property type="protein sequence ID" value="GAH42242.1"/>
    <property type="molecule type" value="Genomic_DNA"/>
</dbReference>
<dbReference type="Gene3D" id="3.40.50.150">
    <property type="entry name" value="Vaccinia Virus protein VP39"/>
    <property type="match status" value="1"/>
</dbReference>
<dbReference type="InterPro" id="IPR004951">
    <property type="entry name" value="DUF268_CAE_spp"/>
</dbReference>
<sequence length="176" mass="19837">GLPDNVSYMLKRGYLVYGLDIRDLPPNQHLPYGFCFIKGDVRKTGLPGALVDVVTCVSSLEHVGVAGRYGMMEEDEEGDRKAMAEMRRVLKDEGLLLLTTHFGVRAVYEGLHRIYDEKQIRGLTQGFNVEAEEYYCREEVEPYHYPIKAAICLKPSGASIIPCCSCHRLYCVAPPY</sequence>
<dbReference type="AlphaFoldDB" id="X1FBA1"/>
<evidence type="ECO:0008006" key="2">
    <source>
        <dbReference type="Google" id="ProtNLM"/>
    </source>
</evidence>